<evidence type="ECO:0000256" key="7">
    <source>
        <dbReference type="ARBA" id="ARBA00023006"/>
    </source>
</evidence>
<feature type="compositionally biased region" description="Basic and acidic residues" evidence="11">
    <location>
        <begin position="1690"/>
        <end position="1726"/>
    </location>
</feature>
<proteinExistence type="inferred from homology"/>
<evidence type="ECO:0000256" key="2">
    <source>
        <dbReference type="ARBA" id="ARBA00005927"/>
    </source>
</evidence>
<feature type="domain" description="Sec16 Sec23-binding" evidence="12">
    <location>
        <begin position="1127"/>
        <end position="1435"/>
    </location>
</feature>
<evidence type="ECO:0000313" key="14">
    <source>
        <dbReference type="EMBL" id="KAE9981927.1"/>
    </source>
</evidence>
<evidence type="ECO:0000256" key="1">
    <source>
        <dbReference type="ARBA" id="ARBA00004397"/>
    </source>
</evidence>
<comment type="function">
    <text evidence="9 10">Involved in the initiation of assembly of the COPII coat required for the formation of transport vesicles from the endoplasmic reticulum (ER) and the selection of cargo molecules. Also involved in autophagy.</text>
</comment>
<dbReference type="GO" id="GO:0070973">
    <property type="term" value="P:protein localization to endoplasmic reticulum exit site"/>
    <property type="evidence" value="ECO:0007669"/>
    <property type="project" value="TreeGrafter"/>
</dbReference>
<evidence type="ECO:0000256" key="10">
    <source>
        <dbReference type="RuleBase" id="RU364101"/>
    </source>
</evidence>
<evidence type="ECO:0000256" key="9">
    <source>
        <dbReference type="ARBA" id="ARBA00024687"/>
    </source>
</evidence>
<dbReference type="GO" id="GO:0015031">
    <property type="term" value="P:protein transport"/>
    <property type="evidence" value="ECO:0007669"/>
    <property type="project" value="UniProtKB-KW"/>
</dbReference>
<dbReference type="CDD" id="cd09233">
    <property type="entry name" value="ACE1-Sec16-like"/>
    <property type="match status" value="1"/>
</dbReference>
<dbReference type="PANTHER" id="PTHR13402">
    <property type="entry name" value="RGPR-RELATED"/>
    <property type="match status" value="1"/>
</dbReference>
<dbReference type="Pfam" id="PF12931">
    <property type="entry name" value="TPR_Sec16"/>
    <property type="match status" value="1"/>
</dbReference>
<keyword evidence="7 10" id="KW-0072">Autophagy</keyword>
<dbReference type="GO" id="GO:0016192">
    <property type="term" value="P:vesicle-mediated transport"/>
    <property type="evidence" value="ECO:0007669"/>
    <property type="project" value="UniProtKB-KW"/>
</dbReference>
<evidence type="ECO:0000256" key="6">
    <source>
        <dbReference type="ARBA" id="ARBA00022927"/>
    </source>
</evidence>
<evidence type="ECO:0000256" key="3">
    <source>
        <dbReference type="ARBA" id="ARBA00022448"/>
    </source>
</evidence>
<keyword evidence="5 10" id="KW-0931">ER-Golgi transport</keyword>
<organism evidence="14 15">
    <name type="scientific">Venturia inaequalis</name>
    <name type="common">Apple scab fungus</name>
    <dbReference type="NCBI Taxonomy" id="5025"/>
    <lineage>
        <taxon>Eukaryota</taxon>
        <taxon>Fungi</taxon>
        <taxon>Dikarya</taxon>
        <taxon>Ascomycota</taxon>
        <taxon>Pezizomycotina</taxon>
        <taxon>Dothideomycetes</taxon>
        <taxon>Pleosporomycetidae</taxon>
        <taxon>Venturiales</taxon>
        <taxon>Venturiaceae</taxon>
        <taxon>Venturia</taxon>
    </lineage>
</organism>
<protein>
    <recommendedName>
        <fullName evidence="10">Protein transport protein sec16</fullName>
    </recommendedName>
</protein>
<feature type="region of interest" description="Disordered" evidence="11">
    <location>
        <begin position="1480"/>
        <end position="1731"/>
    </location>
</feature>
<feature type="compositionally biased region" description="Basic and acidic residues" evidence="11">
    <location>
        <begin position="21"/>
        <end position="49"/>
    </location>
</feature>
<feature type="compositionally biased region" description="Acidic residues" evidence="11">
    <location>
        <begin position="50"/>
        <end position="59"/>
    </location>
</feature>
<feature type="compositionally biased region" description="Polar residues" evidence="11">
    <location>
        <begin position="540"/>
        <end position="559"/>
    </location>
</feature>
<gene>
    <name evidence="14" type="ORF">BLS_006839</name>
</gene>
<evidence type="ECO:0000256" key="11">
    <source>
        <dbReference type="SAM" id="MobiDB-lite"/>
    </source>
</evidence>
<feature type="compositionally biased region" description="Low complexity" evidence="11">
    <location>
        <begin position="649"/>
        <end position="666"/>
    </location>
</feature>
<feature type="domain" description="Sec16 central conserved" evidence="13">
    <location>
        <begin position="956"/>
        <end position="1074"/>
    </location>
</feature>
<feature type="region of interest" description="Disordered" evidence="11">
    <location>
        <begin position="510"/>
        <end position="925"/>
    </location>
</feature>
<feature type="compositionally biased region" description="Low complexity" evidence="11">
    <location>
        <begin position="1896"/>
        <end position="1908"/>
    </location>
</feature>
<feature type="compositionally biased region" description="Polar residues" evidence="11">
    <location>
        <begin position="758"/>
        <end position="781"/>
    </location>
</feature>
<feature type="compositionally biased region" description="Pro residues" evidence="11">
    <location>
        <begin position="1812"/>
        <end position="1825"/>
    </location>
</feature>
<evidence type="ECO:0000256" key="4">
    <source>
        <dbReference type="ARBA" id="ARBA00022824"/>
    </source>
</evidence>
<feature type="compositionally biased region" description="Low complexity" evidence="11">
    <location>
        <begin position="1800"/>
        <end position="1811"/>
    </location>
</feature>
<dbReference type="InterPro" id="IPR024298">
    <property type="entry name" value="Sec16_Sec23-bd"/>
</dbReference>
<dbReference type="PANTHER" id="PTHR13402:SF6">
    <property type="entry name" value="SECRETORY 16, ISOFORM I"/>
    <property type="match status" value="1"/>
</dbReference>
<dbReference type="FunFam" id="1.25.40.1030:FF:000008">
    <property type="entry name" value="Protein transport protein sec16"/>
    <property type="match status" value="1"/>
</dbReference>
<feature type="compositionally biased region" description="Polar residues" evidence="11">
    <location>
        <begin position="65"/>
        <end position="74"/>
    </location>
</feature>
<evidence type="ECO:0000259" key="13">
    <source>
        <dbReference type="Pfam" id="PF12932"/>
    </source>
</evidence>
<feature type="compositionally biased region" description="Gly residues" evidence="11">
    <location>
        <begin position="1867"/>
        <end position="1878"/>
    </location>
</feature>
<dbReference type="Proteomes" id="UP000433883">
    <property type="component" value="Unassembled WGS sequence"/>
</dbReference>
<dbReference type="EMBL" id="WNWQ01000051">
    <property type="protein sequence ID" value="KAE9981927.1"/>
    <property type="molecule type" value="Genomic_DNA"/>
</dbReference>
<feature type="compositionally biased region" description="Low complexity" evidence="11">
    <location>
        <begin position="1851"/>
        <end position="1866"/>
    </location>
</feature>
<feature type="compositionally biased region" description="Low complexity" evidence="11">
    <location>
        <begin position="457"/>
        <end position="468"/>
    </location>
</feature>
<feature type="compositionally biased region" description="Low complexity" evidence="11">
    <location>
        <begin position="1441"/>
        <end position="1454"/>
    </location>
</feature>
<feature type="compositionally biased region" description="Low complexity" evidence="11">
    <location>
        <begin position="737"/>
        <end position="752"/>
    </location>
</feature>
<evidence type="ECO:0000259" key="12">
    <source>
        <dbReference type="Pfam" id="PF12931"/>
    </source>
</evidence>
<feature type="compositionally biased region" description="Polar residues" evidence="11">
    <location>
        <begin position="1621"/>
        <end position="1647"/>
    </location>
</feature>
<dbReference type="GO" id="GO:0070971">
    <property type="term" value="C:endoplasmic reticulum exit site"/>
    <property type="evidence" value="ECO:0007669"/>
    <property type="project" value="TreeGrafter"/>
</dbReference>
<feature type="compositionally biased region" description="Pro residues" evidence="11">
    <location>
        <begin position="616"/>
        <end position="641"/>
    </location>
</feature>
<dbReference type="Gene3D" id="1.25.40.1030">
    <property type="match status" value="1"/>
</dbReference>
<feature type="region of interest" description="Disordered" evidence="11">
    <location>
        <begin position="1"/>
        <end position="91"/>
    </location>
</feature>
<reference evidence="14 15" key="1">
    <citation type="submission" date="2019-11" db="EMBL/GenBank/DDBJ databases">
        <title>Venturia inaequalis Genome Resource.</title>
        <authorList>
            <person name="Lichtner F.J."/>
        </authorList>
    </citation>
    <scope>NUCLEOTIDE SEQUENCE [LARGE SCALE GENOMIC DNA]</scope>
    <source>
        <strain evidence="14">Bline_iso_100314</strain>
    </source>
</reference>
<name>A0A8H3Z620_VENIN</name>
<feature type="region of interest" description="Disordered" evidence="11">
    <location>
        <begin position="1800"/>
        <end position="1940"/>
    </location>
</feature>
<feature type="region of interest" description="Disordered" evidence="11">
    <location>
        <begin position="439"/>
        <end position="495"/>
    </location>
</feature>
<sequence length="1940" mass="206687">MSDLSYAYAGASSPVSWNPALRRDHESPMKSTFDHAQLETKTDSEPSNRDDEEEDELPSLDDSLFPQSEPSSWTAPAHLLPKEPTSDDDFFDRYGTQELIAMDSDPELQQQDVQQAWAAIEDGPVDPAETAARMDPLPEAKLQELDFPESSPHQGPKDEIKTWIEEAPASRAYDFQGESTKLDEAVLEKFTPESPFLGEAAAIIDKSGGGEWAPDAKQVVLQQEDDFLPDFEAQSEKWDAMTSHLPLLTDRGGTDETMEPVKEQRIVEVAKQVAEKEVDANWGTQGSGDFDFETMAEPLVNDSADFDFQSIAEPLVEEDAPTAGDISVAGTSMLIQANAEKPPEEDISAMWAATLDDDEFLTEEAAEAFAFDVDDEDDFLAEIGANESSGLGIAAGSQSAGEHTRTISEKYTPATAQQAAASATPNNSYLPHNSQLADLSTQNKAQPSASRGPAPSPYQSAYAQQQPQRPELPSSAQSFVDKSKGGYHSPYDLPEDISVKKRRLVHHVSASPLVPQQMQPPPPRLSSMQSTPALPLLRPQPSQASYSANYTPPTSSHGLQGSKGPNMPPQPAIASQEKPPRPSSTGFFEDLPVSQRPVRHATPAGRYTPNIGSGPVPTPPPQALPIHPGGPPHAGLPPPRPTSAQYASAPAHQQGPPLAPQLQAPARMMPYAEEQHAPGLVGVAAPPVSSRYSPSVASGPAPGGVQSHSSLPPPPPPIPSRYSPAPGSKPQVQAAQPSYSSGPSPPVGRSNSLPYAPRTSSPLAHHSVQSTPRHTPATSIAYSERGDPTGYSESPPGRSSLDRHTTSQPALGTVAEHETYGAPSHGDAPQEPHYPPSNRISTPPPPKSNPSSAVTSPRKRSSYAPTGYHPIAPTGDSGFNPPRRSQTSSPGASLKNPKLAISDLDRPSSAQGPAPATAMGAGMSTTPAMQPAYQEMNLVQPQDERAQDPLQRWKGAPIFHWGIGNSVVTSFPKHVPRYIAGQMGPVMQPTQLEIRTRNMSEVSPPSETFLKFPGPLKKGKKKAILGWLKATTEAREAEHQRLSMHGELTSAAHQRSEEKLLLWKIMAILVENDGALDGTPVINEAVRKVISPATPGTELTADAFGITQSTPIRAQPEAFDPAGVNVLRNHLYGGQREQAVWYAVDQRLWAHALLIAQTIDNKDIWKQVVQEFVRKEVRNLGDNTEALAALYQVFAGNHEESIDELVSVSARAGFQMVSTGGNGNPHKDALAGLDRWRETVLLMLNNRSPGDANALVSLGKLLAGYGRIEAAHICFLFAKGSRTGQPPAMVTLFGGIDDPNSSFSLVGSSTATQGSDFGQDLDSVLLSEVYEFALISGSAAVPSVPHLQAFKLYHAEVLAESGRRTEAQQYCDTIATAITSKSHRSPYHNQQLMQWVDKLTQRLAQAPADSSSSWKPSMDKVSTSLWGKFNTFIAGTEDSDATSSGSGAAPASDGQFARIAGETPPLSRAVSAGDMYGAYQPNGAIPPPSTAGSSRYAPGNTYAPRSSSEQQRPRYDPQAQSAYQPRASMESTRSAYEPRPSMDGMPASPQRASAFNSYAPGHTQAAPLQQAPSFSQPGSDVHTPMSSYSPNTYQPTPLEPSDNGTPYEPTPPSDPYEPRSNGDQPSTSFGATGEPSTSFYEPPSTSYEPPAYQPYAPDEQPWDADDPDSPLDEKKPKKKMFGDDDDDDEILRRAAALKDLKSGAKSKSDADRAADEAFRKAAEADGKFNPSPVLMDERLIHLTAAKGGSDLSGGAGKKGWFGGWFKGKDPNAQQPGPIKAKLGEENSFVYDENLKKWVNKKGGAAATTPTAATPPPPKASGPPSRPSSTFGVPPARPGSGTFAPPPPGAMLPPTSTPIAVGSTPPGSSGGMSVSGGLGTTPPLSRSSSGMMPPPAAVSRPASSMSNASDADDIMGSLAPRARGKKAPRKGRYVDVMANQK</sequence>
<feature type="compositionally biased region" description="Polar residues" evidence="11">
    <location>
        <begin position="439"/>
        <end position="449"/>
    </location>
</feature>
<comment type="similarity">
    <text evidence="2 10">Belongs to the SEC16 family.</text>
</comment>
<keyword evidence="8 10" id="KW-0472">Membrane</keyword>
<feature type="compositionally biased region" description="Basic residues" evidence="11">
    <location>
        <begin position="1921"/>
        <end position="1930"/>
    </location>
</feature>
<feature type="compositionally biased region" description="Polar residues" evidence="11">
    <location>
        <begin position="1566"/>
        <end position="1595"/>
    </location>
</feature>
<keyword evidence="4 10" id="KW-0256">Endoplasmic reticulum</keyword>
<evidence type="ECO:0000256" key="5">
    <source>
        <dbReference type="ARBA" id="ARBA00022892"/>
    </source>
</evidence>
<feature type="compositionally biased region" description="Low complexity" evidence="11">
    <location>
        <begin position="912"/>
        <end position="925"/>
    </location>
</feature>
<dbReference type="Pfam" id="PF12932">
    <property type="entry name" value="Sec16"/>
    <property type="match status" value="1"/>
</dbReference>
<keyword evidence="3 10" id="KW-0813">Transport</keyword>
<dbReference type="GO" id="GO:0007030">
    <property type="term" value="P:Golgi organization"/>
    <property type="evidence" value="ECO:0007669"/>
    <property type="project" value="TreeGrafter"/>
</dbReference>
<evidence type="ECO:0000313" key="15">
    <source>
        <dbReference type="Proteomes" id="UP000433883"/>
    </source>
</evidence>
<dbReference type="InterPro" id="IPR024340">
    <property type="entry name" value="Sec16_CCD"/>
</dbReference>
<comment type="caution">
    <text evidence="14">The sequence shown here is derived from an EMBL/GenBank/DDBJ whole genome shotgun (WGS) entry which is preliminary data.</text>
</comment>
<feature type="compositionally biased region" description="Acidic residues" evidence="11">
    <location>
        <begin position="1660"/>
        <end position="1670"/>
    </location>
</feature>
<evidence type="ECO:0000256" key="8">
    <source>
        <dbReference type="ARBA" id="ARBA00023136"/>
    </source>
</evidence>
<comment type="subcellular location">
    <subcellularLocation>
        <location evidence="1">Endoplasmic reticulum membrane</location>
        <topology evidence="1">Peripheral membrane protein</topology>
        <orientation evidence="1">Cytoplasmic side</orientation>
    </subcellularLocation>
</comment>
<feature type="region of interest" description="Disordered" evidence="11">
    <location>
        <begin position="1438"/>
        <end position="1457"/>
    </location>
</feature>
<keyword evidence="6 10" id="KW-0653">Protein transport</keyword>
<dbReference type="GO" id="GO:0006914">
    <property type="term" value="P:autophagy"/>
    <property type="evidence" value="ECO:0007669"/>
    <property type="project" value="UniProtKB-KW"/>
</dbReference>
<accession>A0A8H3Z620</accession>
<dbReference type="GO" id="GO:0005789">
    <property type="term" value="C:endoplasmic reticulum membrane"/>
    <property type="evidence" value="ECO:0007669"/>
    <property type="project" value="UniProtKB-SubCell"/>
</dbReference>
<dbReference type="GO" id="GO:0012507">
    <property type="term" value="C:ER to Golgi transport vesicle membrane"/>
    <property type="evidence" value="ECO:0007669"/>
    <property type="project" value="TreeGrafter"/>
</dbReference>
<feature type="compositionally biased region" description="Polar residues" evidence="11">
    <location>
        <begin position="1518"/>
        <end position="1534"/>
    </location>
</feature>